<dbReference type="CDD" id="cd04493">
    <property type="entry name" value="BRCA2DBD_OB1"/>
    <property type="match status" value="1"/>
</dbReference>
<evidence type="ECO:0000259" key="2">
    <source>
        <dbReference type="Pfam" id="PF09103"/>
    </source>
</evidence>
<feature type="region of interest" description="Disordered" evidence="1">
    <location>
        <begin position="279"/>
        <end position="350"/>
    </location>
</feature>
<dbReference type="InterPro" id="IPR036315">
    <property type="entry name" value="BRCA2_hlx_sf"/>
</dbReference>
<accession>A0ABR5BH60</accession>
<dbReference type="EMBL" id="KN848891">
    <property type="protein sequence ID" value="KIR68168.1"/>
    <property type="molecule type" value="Genomic_DNA"/>
</dbReference>
<dbReference type="InterPro" id="IPR015525">
    <property type="entry name" value="BRCA2"/>
</dbReference>
<feature type="region of interest" description="Disordered" evidence="1">
    <location>
        <begin position="39"/>
        <end position="68"/>
    </location>
</feature>
<protein>
    <submittedName>
        <fullName evidence="3">Breast cancer 2 susceptibility protein</fullName>
    </submittedName>
</protein>
<keyword evidence="4" id="KW-1185">Reference proteome</keyword>
<dbReference type="SUPFAM" id="SSF50249">
    <property type="entry name" value="Nucleic acid-binding proteins"/>
    <property type="match status" value="2"/>
</dbReference>
<feature type="compositionally biased region" description="Polar residues" evidence="1">
    <location>
        <begin position="136"/>
        <end position="155"/>
    </location>
</feature>
<dbReference type="InterPro" id="IPR012340">
    <property type="entry name" value="NA-bd_OB-fold"/>
</dbReference>
<dbReference type="InterPro" id="IPR015187">
    <property type="entry name" value="BRCA2_OB_1"/>
</dbReference>
<name>A0ABR5BH60_CRYGA</name>
<feature type="non-terminal residue" evidence="3">
    <location>
        <position position="1"/>
    </location>
</feature>
<feature type="compositionally biased region" description="Basic and acidic residues" evidence="1">
    <location>
        <begin position="48"/>
        <end position="64"/>
    </location>
</feature>
<feature type="compositionally biased region" description="Polar residues" evidence="1">
    <location>
        <begin position="296"/>
        <end position="307"/>
    </location>
</feature>
<feature type="region of interest" description="Disordered" evidence="1">
    <location>
        <begin position="124"/>
        <end position="155"/>
    </location>
</feature>
<dbReference type="PANTHER" id="PTHR11289:SF0">
    <property type="entry name" value="BREAST CANCER TYPE 2 SUSCEPTIBILITY PROTEIN"/>
    <property type="match status" value="1"/>
</dbReference>
<gene>
    <name evidence="3" type="ORF">I314_01662</name>
</gene>
<dbReference type="Pfam" id="PF09103">
    <property type="entry name" value="BRCA-2_OB1"/>
    <property type="match status" value="1"/>
</dbReference>
<organism evidence="3 4">
    <name type="scientific">Cryptococcus bacillisporus CA1873</name>
    <dbReference type="NCBI Taxonomy" id="1296111"/>
    <lineage>
        <taxon>Eukaryota</taxon>
        <taxon>Fungi</taxon>
        <taxon>Dikarya</taxon>
        <taxon>Basidiomycota</taxon>
        <taxon>Agaricomycotina</taxon>
        <taxon>Tremellomycetes</taxon>
        <taxon>Tremellales</taxon>
        <taxon>Cryptococcaceae</taxon>
        <taxon>Cryptococcus</taxon>
        <taxon>Cryptococcus gattii species complex</taxon>
    </lineage>
</organism>
<sequence length="867" mass="96235">MPTAPSIPPVPNSCASLVSPNDIAQQDIDDLLSGITAEDLDDFASTENENRREDGPGTAERTKAADLNSPLVKAEESFSGFSTATGKTIAPPSKAALEKAKRLWHQMREDDEIEVLAANSPAKHQRVNVSVEDKPTTPSAGFQTGQDAPVPSLSSAHSKKAPMIFQKGLTLCNPSVSSSSMISVIPEPQPGTSPTDFGIGFQTGRGATIAEPSSSARRKALNMFAEIESTADCLLDITSVPDNPQSGAPSSFLLASGKSAPTPNRSSVAKVMSLFADVESSSSPQPIPSRPLRSSAQHQLPASQPSTPLRKPLMATTNTYSSKAKSNAIKTPVTGPRRIGLGVKSTGQRSRPEFVTPFRTAAIQAKRSMTPNAIQTKPYNPVFDLTMPPKRLSLKQYHLHPQYNTYEELAGMGIPNDICAISPATARYYRFLSNENTHVGVDEALAAMRRCGCAFVTPEWTKNHWVQILWKLAGEVQAKPDLLTEKWSWEEQLMARYEREFGVAQRPLVRRILERDSSPSLPMVLLVSAIHSIDGKDDSVVSLELSDGWYCINAQIDDCLKRAIDKGKIVVGRKLAITGAKLQSNSEEADVFEAHKSCRLVLSGNSTSLARWHARLGMQSQPYVSGLSSLSVDGGIITLMDIVIERLFPIAFTNGDRNIRESPWDEEEEKRRQDKWKERYWSERTRLMERKEKEIEKLREIGMLLIQYAAETSPSGWQEESSDTMESEFEELLHAKDLLSRVRNFSSLQISHLAHYAQLRLSREMEECRIEVEAELETMCPPRDVRDFRMIRFKDGQEGRREAFRRGMLSVWDARALGSTTLKEGNRYLVSNLIPGKSGDWRVGRGRPGMAEVYLHTRRDSRWIALQ</sequence>
<feature type="domain" description="BRCA2 OB1" evidence="2">
    <location>
        <begin position="507"/>
        <end position="619"/>
    </location>
</feature>
<feature type="compositionally biased region" description="Low complexity" evidence="1">
    <location>
        <begin position="280"/>
        <end position="295"/>
    </location>
</feature>
<dbReference type="Proteomes" id="UP000053800">
    <property type="component" value="Unassembled WGS sequence"/>
</dbReference>
<evidence type="ECO:0000256" key="1">
    <source>
        <dbReference type="SAM" id="MobiDB-lite"/>
    </source>
</evidence>
<feature type="compositionally biased region" description="Polar residues" evidence="1">
    <location>
        <begin position="315"/>
        <end position="329"/>
    </location>
</feature>
<reference evidence="3 4" key="1">
    <citation type="submission" date="2015-01" db="EMBL/GenBank/DDBJ databases">
        <title>The Genome Sequence of Cryptococcus gattii CA1873.</title>
        <authorList>
            <consortium name="The Broad Institute Genomics Platform"/>
            <person name="Cuomo C."/>
            <person name="Litvintseva A."/>
            <person name="Chen Y."/>
            <person name="Heitman J."/>
            <person name="Sun S."/>
            <person name="Springer D."/>
            <person name="Dromer F."/>
            <person name="Young S."/>
            <person name="Zeng Q."/>
            <person name="Gargeya S."/>
            <person name="Abouelleil A."/>
            <person name="Alvarado L."/>
            <person name="Chapman S.B."/>
            <person name="Gainer-Dewar J."/>
            <person name="Goldberg J."/>
            <person name="Griggs A."/>
            <person name="Gujja S."/>
            <person name="Hansen M."/>
            <person name="Howarth C."/>
            <person name="Imamovic A."/>
            <person name="Larimer J."/>
            <person name="Murphy C."/>
            <person name="Naylor J."/>
            <person name="Pearson M."/>
            <person name="Priest M."/>
            <person name="Roberts A."/>
            <person name="Saif S."/>
            <person name="Shea T."/>
            <person name="Sykes S."/>
            <person name="Wortman J."/>
            <person name="Nusbaum C."/>
            <person name="Birren B."/>
        </authorList>
    </citation>
    <scope>NUCLEOTIDE SEQUENCE [LARGE SCALE GENOMIC DNA]</scope>
    <source>
        <strain evidence="3 4">CA1873</strain>
    </source>
</reference>
<proteinExistence type="predicted"/>
<dbReference type="Gene3D" id="2.40.50.140">
    <property type="entry name" value="Nucleic acid-binding proteins"/>
    <property type="match status" value="3"/>
</dbReference>
<evidence type="ECO:0000313" key="4">
    <source>
        <dbReference type="Proteomes" id="UP000053800"/>
    </source>
</evidence>
<dbReference type="SUPFAM" id="SSF81872">
    <property type="entry name" value="BRCA2 helical domain"/>
    <property type="match status" value="1"/>
</dbReference>
<evidence type="ECO:0000313" key="3">
    <source>
        <dbReference type="EMBL" id="KIR68168.1"/>
    </source>
</evidence>
<dbReference type="PANTHER" id="PTHR11289">
    <property type="entry name" value="BREAST CANCER TYPE 2 SUSCEPTIBILITY PROTEIN BRCA2"/>
    <property type="match status" value="1"/>
</dbReference>